<feature type="transmembrane region" description="Helical" evidence="1">
    <location>
        <begin position="222"/>
        <end position="240"/>
    </location>
</feature>
<dbReference type="Pfam" id="PF14158">
    <property type="entry name" value="YndJ"/>
    <property type="match status" value="1"/>
</dbReference>
<evidence type="ECO:0000313" key="3">
    <source>
        <dbReference type="Proteomes" id="UP000005801"/>
    </source>
</evidence>
<feature type="transmembrane region" description="Helical" evidence="1">
    <location>
        <begin position="198"/>
        <end position="216"/>
    </location>
</feature>
<evidence type="ECO:0000313" key="2">
    <source>
        <dbReference type="EMBL" id="EDM74110.1"/>
    </source>
</evidence>
<feature type="transmembrane region" description="Helical" evidence="1">
    <location>
        <begin position="252"/>
        <end position="273"/>
    </location>
</feature>
<feature type="transmembrane region" description="Helical" evidence="1">
    <location>
        <begin position="31"/>
        <end position="50"/>
    </location>
</feature>
<keyword evidence="3" id="KW-1185">Reference proteome</keyword>
<accession>A6GJ35</accession>
<dbReference type="RefSeq" id="WP_006976721.1">
    <property type="nucleotide sequence ID" value="NZ_ABCS01000148.1"/>
</dbReference>
<dbReference type="OrthoDB" id="2614436at2"/>
<gene>
    <name evidence="2" type="ORF">PPSIR1_33019</name>
</gene>
<evidence type="ECO:0008006" key="4">
    <source>
        <dbReference type="Google" id="ProtNLM"/>
    </source>
</evidence>
<keyword evidence="1" id="KW-0812">Transmembrane</keyword>
<evidence type="ECO:0000256" key="1">
    <source>
        <dbReference type="SAM" id="Phobius"/>
    </source>
</evidence>
<dbReference type="EMBL" id="ABCS01000148">
    <property type="protein sequence ID" value="EDM74110.1"/>
    <property type="molecule type" value="Genomic_DNA"/>
</dbReference>
<keyword evidence="1" id="KW-0472">Membrane</keyword>
<feature type="transmembrane region" description="Helical" evidence="1">
    <location>
        <begin position="129"/>
        <end position="150"/>
    </location>
</feature>
<dbReference type="STRING" id="391625.PPSIR1_33019"/>
<keyword evidence="1" id="KW-1133">Transmembrane helix</keyword>
<proteinExistence type="predicted"/>
<reference evidence="2 3" key="1">
    <citation type="submission" date="2007-06" db="EMBL/GenBank/DDBJ databases">
        <authorList>
            <person name="Shimkets L."/>
            <person name="Ferriera S."/>
            <person name="Johnson J."/>
            <person name="Kravitz S."/>
            <person name="Beeson K."/>
            <person name="Sutton G."/>
            <person name="Rogers Y.-H."/>
            <person name="Friedman R."/>
            <person name="Frazier M."/>
            <person name="Venter J.C."/>
        </authorList>
    </citation>
    <scope>NUCLEOTIDE SEQUENCE [LARGE SCALE GENOMIC DNA]</scope>
    <source>
        <strain evidence="2 3">SIR-1</strain>
    </source>
</reference>
<dbReference type="TCDB" id="9.B.227.1.6">
    <property type="family name" value="the uncharacterized 9 or 10 tms protein (yndj) family"/>
</dbReference>
<feature type="transmembrane region" description="Helical" evidence="1">
    <location>
        <begin position="162"/>
        <end position="186"/>
    </location>
</feature>
<dbReference type="InterPro" id="IPR025450">
    <property type="entry name" value="YndJ-like"/>
</dbReference>
<name>A6GJ35_9BACT</name>
<sequence length="325" mass="33666">MDRLRINRHSAVAGTAIWILWQFLAGPSTPAVLMALSPLVLVPLLLGPLLDAAPGSLDDSKLLRGLSFAQLPCALPLTFATSLSPGGLAMLAALPWAAWTAVAAVEGTRRVVARLRAHGPRDLLLGRGAGELAIAGGLGFPIVGSLWLIAHTLGLQPLGFSKLIVILTAAHFHHAGFTLPIMAGYLVRTEPESRVWRVTAAALVLAVPLVAIGITASPLLEVASSWLTAGCGLAVGVGMLRRARELPTLPAMLSALAGASLFAAMTFAGSYAVSEFLGTPVPDIRTMVEVHGAVNALGFGLLGAWSWKLTGLGQPAPEAEDTDAD</sequence>
<dbReference type="AlphaFoldDB" id="A6GJ35"/>
<feature type="transmembrane region" description="Helical" evidence="1">
    <location>
        <begin position="87"/>
        <end position="108"/>
    </location>
</feature>
<organism evidence="2 3">
    <name type="scientific">Plesiocystis pacifica SIR-1</name>
    <dbReference type="NCBI Taxonomy" id="391625"/>
    <lineage>
        <taxon>Bacteria</taxon>
        <taxon>Pseudomonadati</taxon>
        <taxon>Myxococcota</taxon>
        <taxon>Polyangia</taxon>
        <taxon>Nannocystales</taxon>
        <taxon>Nannocystaceae</taxon>
        <taxon>Plesiocystis</taxon>
    </lineage>
</organism>
<comment type="caution">
    <text evidence="2">The sequence shown here is derived from an EMBL/GenBank/DDBJ whole genome shotgun (WGS) entry which is preliminary data.</text>
</comment>
<protein>
    <recommendedName>
        <fullName evidence="4">YndJ-like protein</fullName>
    </recommendedName>
</protein>
<dbReference type="Proteomes" id="UP000005801">
    <property type="component" value="Unassembled WGS sequence"/>
</dbReference>